<dbReference type="AlphaFoldDB" id="A0A419AW00"/>
<dbReference type="InterPro" id="IPR041492">
    <property type="entry name" value="HAD_2"/>
</dbReference>
<keyword evidence="5" id="KW-0479">Metal-binding</keyword>
<protein>
    <recommendedName>
        <fullName evidence="4">phosphoglycolate phosphatase</fullName>
        <ecNumber evidence="4">3.1.3.18</ecNumber>
    </recommendedName>
</protein>
<comment type="similarity">
    <text evidence="3">Belongs to the HAD-like hydrolase superfamily. CbbY/CbbZ/Gph/YieH family.</text>
</comment>
<name>A0A419AW00_PECCA</name>
<accession>A0A419AW00</accession>
<dbReference type="Gene3D" id="1.10.150.240">
    <property type="entry name" value="Putative phosphatase, domain 2"/>
    <property type="match status" value="1"/>
</dbReference>
<dbReference type="GO" id="GO:0006281">
    <property type="term" value="P:DNA repair"/>
    <property type="evidence" value="ECO:0007669"/>
    <property type="project" value="TreeGrafter"/>
</dbReference>
<dbReference type="RefSeq" id="WP_119873805.1">
    <property type="nucleotide sequence ID" value="NZ_QZDH01000023.1"/>
</dbReference>
<evidence type="ECO:0000256" key="5">
    <source>
        <dbReference type="ARBA" id="ARBA00022723"/>
    </source>
</evidence>
<reference evidence="6 7" key="1">
    <citation type="submission" date="2018-09" db="EMBL/GenBank/DDBJ databases">
        <title>Phylogenetic diversity of Pectobacterium and Dickeya strains causing blackleg disease of potato in Morocco.</title>
        <authorList>
            <person name="Oulghazi S."/>
            <person name="Moumni M."/>
            <person name="Faure D."/>
        </authorList>
    </citation>
    <scope>NUCLEOTIDE SEQUENCE [LARGE SCALE GENOMIC DNA]</scope>
    <source>
        <strain evidence="6 7">S1.15.11.2D</strain>
    </source>
</reference>
<dbReference type="InterPro" id="IPR050155">
    <property type="entry name" value="HAD-like_hydrolase_sf"/>
</dbReference>
<dbReference type="PANTHER" id="PTHR43434:SF1">
    <property type="entry name" value="PHOSPHOGLYCOLATE PHOSPHATASE"/>
    <property type="match status" value="1"/>
</dbReference>
<gene>
    <name evidence="6" type="ORF">D5071_11435</name>
</gene>
<dbReference type="EC" id="3.1.3.18" evidence="4"/>
<evidence type="ECO:0000256" key="2">
    <source>
        <dbReference type="ARBA" id="ARBA00004818"/>
    </source>
</evidence>
<dbReference type="Gene3D" id="3.40.50.1000">
    <property type="entry name" value="HAD superfamily/HAD-like"/>
    <property type="match status" value="1"/>
</dbReference>
<sequence length="217" mass="23866">MKDSTAIKHVIFDWNGTLVDDLALAVKGLNAVRELQTLPPLDVKRYREHFGFPIQSFYQAVGIDCESGRFDDLIHTYLSIFNSEINQCPLHQGAVDIISMLRRTGVSISVLSASQHETLQNNLASAGIDHLVDHVFGLTNTQAKGKQGIAEELDSVLGNPGTAALMIGDTDHDIDVAHACGWQMASVSHGHQTHERLSAIHPFVFGDLSSVYRAYFR</sequence>
<dbReference type="InterPro" id="IPR036412">
    <property type="entry name" value="HAD-like_sf"/>
</dbReference>
<keyword evidence="6" id="KW-0378">Hydrolase</keyword>
<dbReference type="GO" id="GO:0008967">
    <property type="term" value="F:phosphoglycolate phosphatase activity"/>
    <property type="evidence" value="ECO:0007669"/>
    <property type="project" value="UniProtKB-EC"/>
</dbReference>
<comment type="pathway">
    <text evidence="2">Organic acid metabolism; glycolate biosynthesis; glycolate from 2-phosphoglycolate: step 1/1.</text>
</comment>
<organism evidence="6 7">
    <name type="scientific">Pectobacterium carotovorum</name>
    <name type="common">Erwinia carotovora</name>
    <dbReference type="NCBI Taxonomy" id="554"/>
    <lineage>
        <taxon>Bacteria</taxon>
        <taxon>Pseudomonadati</taxon>
        <taxon>Pseudomonadota</taxon>
        <taxon>Gammaproteobacteria</taxon>
        <taxon>Enterobacterales</taxon>
        <taxon>Pectobacteriaceae</taxon>
        <taxon>Pectobacterium</taxon>
    </lineage>
</organism>
<dbReference type="InterPro" id="IPR023198">
    <property type="entry name" value="PGP-like_dom2"/>
</dbReference>
<evidence type="ECO:0000256" key="4">
    <source>
        <dbReference type="ARBA" id="ARBA00013078"/>
    </source>
</evidence>
<comment type="caution">
    <text evidence="6">The sequence shown here is derived from an EMBL/GenBank/DDBJ whole genome shotgun (WGS) entry which is preliminary data.</text>
</comment>
<comment type="catalytic activity">
    <reaction evidence="1">
        <text>2-phosphoglycolate + H2O = glycolate + phosphate</text>
        <dbReference type="Rhea" id="RHEA:14369"/>
        <dbReference type="ChEBI" id="CHEBI:15377"/>
        <dbReference type="ChEBI" id="CHEBI:29805"/>
        <dbReference type="ChEBI" id="CHEBI:43474"/>
        <dbReference type="ChEBI" id="CHEBI:58033"/>
        <dbReference type="EC" id="3.1.3.18"/>
    </reaction>
</comment>
<evidence type="ECO:0000313" key="6">
    <source>
        <dbReference type="EMBL" id="RJL51218.1"/>
    </source>
</evidence>
<dbReference type="Proteomes" id="UP000283655">
    <property type="component" value="Unassembled WGS sequence"/>
</dbReference>
<evidence type="ECO:0000256" key="3">
    <source>
        <dbReference type="ARBA" id="ARBA00006171"/>
    </source>
</evidence>
<dbReference type="Pfam" id="PF13419">
    <property type="entry name" value="HAD_2"/>
    <property type="match status" value="1"/>
</dbReference>
<dbReference type="GO" id="GO:0005829">
    <property type="term" value="C:cytosol"/>
    <property type="evidence" value="ECO:0007669"/>
    <property type="project" value="TreeGrafter"/>
</dbReference>
<dbReference type="GO" id="GO:0046872">
    <property type="term" value="F:metal ion binding"/>
    <property type="evidence" value="ECO:0007669"/>
    <property type="project" value="UniProtKB-KW"/>
</dbReference>
<evidence type="ECO:0000313" key="7">
    <source>
        <dbReference type="Proteomes" id="UP000283655"/>
    </source>
</evidence>
<dbReference type="EMBL" id="QZDH01000023">
    <property type="protein sequence ID" value="RJL51218.1"/>
    <property type="molecule type" value="Genomic_DNA"/>
</dbReference>
<dbReference type="InterPro" id="IPR023214">
    <property type="entry name" value="HAD_sf"/>
</dbReference>
<dbReference type="SUPFAM" id="SSF56784">
    <property type="entry name" value="HAD-like"/>
    <property type="match status" value="1"/>
</dbReference>
<proteinExistence type="inferred from homology"/>
<evidence type="ECO:0000256" key="1">
    <source>
        <dbReference type="ARBA" id="ARBA00000830"/>
    </source>
</evidence>
<dbReference type="PANTHER" id="PTHR43434">
    <property type="entry name" value="PHOSPHOGLYCOLATE PHOSPHATASE"/>
    <property type="match status" value="1"/>
</dbReference>